<organism evidence="2">
    <name type="scientific">marine metagenome</name>
    <dbReference type="NCBI Taxonomy" id="408172"/>
    <lineage>
        <taxon>unclassified sequences</taxon>
        <taxon>metagenomes</taxon>
        <taxon>ecological metagenomes</taxon>
    </lineage>
</organism>
<name>A0A382EVG9_9ZZZZ</name>
<dbReference type="EMBL" id="UINC01046410">
    <property type="protein sequence ID" value="SVB54389.1"/>
    <property type="molecule type" value="Genomic_DNA"/>
</dbReference>
<feature type="transmembrane region" description="Helical" evidence="1">
    <location>
        <begin position="6"/>
        <end position="26"/>
    </location>
</feature>
<feature type="non-terminal residue" evidence="2">
    <location>
        <position position="50"/>
    </location>
</feature>
<proteinExistence type="predicted"/>
<evidence type="ECO:0000313" key="2">
    <source>
        <dbReference type="EMBL" id="SVB54389.1"/>
    </source>
</evidence>
<keyword evidence="1" id="KW-0472">Membrane</keyword>
<keyword evidence="1" id="KW-1133">Transmembrane helix</keyword>
<dbReference type="AlphaFoldDB" id="A0A382EVG9"/>
<reference evidence="2" key="1">
    <citation type="submission" date="2018-05" db="EMBL/GenBank/DDBJ databases">
        <authorList>
            <person name="Lanie J.A."/>
            <person name="Ng W.-L."/>
            <person name="Kazmierczak K.M."/>
            <person name="Andrzejewski T.M."/>
            <person name="Davidsen T.M."/>
            <person name="Wayne K.J."/>
            <person name="Tettelin H."/>
            <person name="Glass J.I."/>
            <person name="Rusch D."/>
            <person name="Podicherti R."/>
            <person name="Tsui H.-C.T."/>
            <person name="Winkler M.E."/>
        </authorList>
    </citation>
    <scope>NUCLEOTIDE SEQUENCE</scope>
</reference>
<evidence type="ECO:0000256" key="1">
    <source>
        <dbReference type="SAM" id="Phobius"/>
    </source>
</evidence>
<accession>A0A382EVG9</accession>
<keyword evidence="1" id="KW-0812">Transmembrane</keyword>
<sequence length="50" mass="5238">MLNYIWFGMMLIAVVVGTITGNIDAVTKAAINMAKTAVEIAIGLIGIMAL</sequence>
<protein>
    <submittedName>
        <fullName evidence="2">Uncharacterized protein</fullName>
    </submittedName>
</protein>
<gene>
    <name evidence="2" type="ORF">METZ01_LOCUS207243</name>
</gene>